<accession>A0A263BTM2</accession>
<keyword evidence="2" id="KW-1185">Reference proteome</keyword>
<protein>
    <submittedName>
        <fullName evidence="1">YfhE family protein</fullName>
    </submittedName>
</protein>
<sequence>MEKSKARKARDAKRTLNSMQEVTYSKEFRRADRAAGYKRMP</sequence>
<dbReference type="InterPro" id="IPR025437">
    <property type="entry name" value="YfhE-like"/>
</dbReference>
<proteinExistence type="predicted"/>
<organism evidence="1 2">
    <name type="scientific">Lottiidibacillus patelloidae</name>
    <dbReference type="NCBI Taxonomy" id="2670334"/>
    <lineage>
        <taxon>Bacteria</taxon>
        <taxon>Bacillati</taxon>
        <taxon>Bacillota</taxon>
        <taxon>Bacilli</taxon>
        <taxon>Bacillales</taxon>
        <taxon>Bacillaceae</taxon>
        <taxon>Lottiidibacillus</taxon>
    </lineage>
</organism>
<dbReference type="AlphaFoldDB" id="A0A263BTM2"/>
<evidence type="ECO:0000313" key="2">
    <source>
        <dbReference type="Proteomes" id="UP000217083"/>
    </source>
</evidence>
<evidence type="ECO:0000313" key="1">
    <source>
        <dbReference type="EMBL" id="OZM57059.1"/>
    </source>
</evidence>
<dbReference type="RefSeq" id="WP_094924683.1">
    <property type="nucleotide sequence ID" value="NZ_NPIA01000004.1"/>
</dbReference>
<name>A0A263BTM2_9BACI</name>
<dbReference type="Pfam" id="PF14152">
    <property type="entry name" value="YfhE"/>
    <property type="match status" value="1"/>
</dbReference>
<gene>
    <name evidence="1" type="ORF">CIB95_09850</name>
</gene>
<dbReference type="Proteomes" id="UP000217083">
    <property type="component" value="Unassembled WGS sequence"/>
</dbReference>
<dbReference type="EMBL" id="NPIA01000004">
    <property type="protein sequence ID" value="OZM57059.1"/>
    <property type="molecule type" value="Genomic_DNA"/>
</dbReference>
<comment type="caution">
    <text evidence="1">The sequence shown here is derived from an EMBL/GenBank/DDBJ whole genome shotgun (WGS) entry which is preliminary data.</text>
</comment>
<reference evidence="2" key="1">
    <citation type="submission" date="2017-08" db="EMBL/GenBank/DDBJ databases">
        <authorList>
            <person name="Huang Z."/>
        </authorList>
    </citation>
    <scope>NUCLEOTIDE SEQUENCE [LARGE SCALE GENOMIC DNA]</scope>
    <source>
        <strain evidence="2">SA5d-4</strain>
    </source>
</reference>
<reference evidence="1 2" key="2">
    <citation type="submission" date="2017-09" db="EMBL/GenBank/DDBJ databases">
        <title>Bacillus patelloidae sp. nov., isolated from the intestinal tract of a marine limpet.</title>
        <authorList>
            <person name="Liu R."/>
            <person name="Dong C."/>
            <person name="Shao Z."/>
        </authorList>
    </citation>
    <scope>NUCLEOTIDE SEQUENCE [LARGE SCALE GENOMIC DNA]</scope>
    <source>
        <strain evidence="1 2">SA5d-4</strain>
    </source>
</reference>